<keyword evidence="4" id="KW-1185">Reference proteome</keyword>
<accession>A0A7W2YI44</accession>
<evidence type="ECO:0000259" key="2">
    <source>
        <dbReference type="Pfam" id="PF20789"/>
    </source>
</evidence>
<feature type="domain" description="Acyl-CoA thioesterase-like C-terminal" evidence="2">
    <location>
        <begin position="132"/>
        <end position="256"/>
    </location>
</feature>
<gene>
    <name evidence="3" type="ORF">H2508_00770</name>
</gene>
<organism evidence="3 4">
    <name type="scientific">Sediminihaliea albiluteola</name>
    <dbReference type="NCBI Taxonomy" id="2758564"/>
    <lineage>
        <taxon>Bacteria</taxon>
        <taxon>Pseudomonadati</taxon>
        <taxon>Pseudomonadota</taxon>
        <taxon>Gammaproteobacteria</taxon>
        <taxon>Cellvibrionales</taxon>
        <taxon>Halieaceae</taxon>
        <taxon>Sediminihaliea</taxon>
    </lineage>
</organism>
<sequence length="263" mass="28965">MGQFAQETRVVKVAENQWQGELHAGWRIGTVPNGGYVLSIAGRVLSEALPHKDPLAVNAFYLAPTQLGPIHCELEILREGGSTSHACVKMYQQDELKVQVTAAYTDLDRLQGPSWSAAKRPLYAPWEECMAGGSSKIEFRERVDLRLALGGEVFASREPSGRAEFGGWIRHKDGSDPDLISLLMFADAFPPPAFDIVGLVGWVPTIELTVQLRAKPAPGLLQVRLLSRHLDRGVVEADGEYWDSEGKLVAISRQTAKVRLPRD</sequence>
<dbReference type="InterPro" id="IPR042171">
    <property type="entry name" value="Acyl-CoA_hotdog"/>
</dbReference>
<comment type="caution">
    <text evidence="3">The sequence shown here is derived from an EMBL/GenBank/DDBJ whole genome shotgun (WGS) entry which is preliminary data.</text>
</comment>
<dbReference type="Gene3D" id="2.40.160.210">
    <property type="entry name" value="Acyl-CoA thioesterase, double hotdog domain"/>
    <property type="match status" value="1"/>
</dbReference>
<proteinExistence type="predicted"/>
<dbReference type="InterPro" id="IPR029069">
    <property type="entry name" value="HotDog_dom_sf"/>
</dbReference>
<dbReference type="InterPro" id="IPR049450">
    <property type="entry name" value="ACOT8-like_C"/>
</dbReference>
<feature type="domain" description="Acyl-CoA thioesterase-like N-terminal HotDog" evidence="1">
    <location>
        <begin position="23"/>
        <end position="103"/>
    </location>
</feature>
<dbReference type="Proteomes" id="UP000539350">
    <property type="component" value="Unassembled WGS sequence"/>
</dbReference>
<dbReference type="PANTHER" id="PTHR38110">
    <property type="entry name" value="CHROMOSOME 23, WHOLE GENOME SHOTGUN SEQUENCE"/>
    <property type="match status" value="1"/>
</dbReference>
<reference evidence="3 4" key="1">
    <citation type="submission" date="2020-07" db="EMBL/GenBank/DDBJ databases">
        <title>Halieaceae bacterium, F7430, whole genome shotgun sequencing project.</title>
        <authorList>
            <person name="Jiang S."/>
            <person name="Liu Z.W."/>
            <person name="Du Z.J."/>
        </authorList>
    </citation>
    <scope>NUCLEOTIDE SEQUENCE [LARGE SCALE GENOMIC DNA]</scope>
    <source>
        <strain evidence="3 4">F7430</strain>
    </source>
</reference>
<evidence type="ECO:0000313" key="3">
    <source>
        <dbReference type="EMBL" id="MBA6411652.1"/>
    </source>
</evidence>
<dbReference type="InterPro" id="IPR052389">
    <property type="entry name" value="Sec_Metab_Biosynth-Assoc"/>
</dbReference>
<dbReference type="RefSeq" id="WP_182168515.1">
    <property type="nucleotide sequence ID" value="NZ_JACFXU010000010.1"/>
</dbReference>
<evidence type="ECO:0000259" key="1">
    <source>
        <dbReference type="Pfam" id="PF13622"/>
    </source>
</evidence>
<dbReference type="InterPro" id="IPR049449">
    <property type="entry name" value="TesB_ACOT8-like_N"/>
</dbReference>
<dbReference type="Pfam" id="PF13622">
    <property type="entry name" value="4HBT_3"/>
    <property type="match status" value="1"/>
</dbReference>
<name>A0A7W2YI44_9GAMM</name>
<dbReference type="PANTHER" id="PTHR38110:SF1">
    <property type="entry name" value="THIOESTERASE DOMAIN-CONTAINING PROTEIN"/>
    <property type="match status" value="1"/>
</dbReference>
<dbReference type="AlphaFoldDB" id="A0A7W2YI44"/>
<dbReference type="SUPFAM" id="SSF54637">
    <property type="entry name" value="Thioesterase/thiol ester dehydrase-isomerase"/>
    <property type="match status" value="2"/>
</dbReference>
<evidence type="ECO:0000313" key="4">
    <source>
        <dbReference type="Proteomes" id="UP000539350"/>
    </source>
</evidence>
<dbReference type="Pfam" id="PF20789">
    <property type="entry name" value="4HBT_3C"/>
    <property type="match status" value="1"/>
</dbReference>
<protein>
    <submittedName>
        <fullName evidence="3">Thioesterase family protein</fullName>
    </submittedName>
</protein>
<dbReference type="EMBL" id="JACFXU010000010">
    <property type="protein sequence ID" value="MBA6411652.1"/>
    <property type="molecule type" value="Genomic_DNA"/>
</dbReference>